<dbReference type="KEGG" id="qsa:O6P43_021199"/>
<sequence>MFFVEIVGSTERFPISVQEGEIKGGQREMADHVEDRVHQPESQEKIHSNMDFSDDAVFNDNPIEQVRLTVPITDDPSEQALTFRTWVLG</sequence>
<protein>
    <submittedName>
        <fullName evidence="1">Oligopeptide transporter</fullName>
    </submittedName>
</protein>
<accession>A0AAD7PM23</accession>
<keyword evidence="2" id="KW-1185">Reference proteome</keyword>
<proteinExistence type="predicted"/>
<dbReference type="EMBL" id="JARAOO010000008">
    <property type="protein sequence ID" value="KAJ7960806.1"/>
    <property type="molecule type" value="Genomic_DNA"/>
</dbReference>
<reference evidence="1" key="1">
    <citation type="journal article" date="2023" name="Science">
        <title>Elucidation of the pathway for biosynthesis of saponin adjuvants from the soapbark tree.</title>
        <authorList>
            <person name="Reed J."/>
            <person name="Orme A."/>
            <person name="El-Demerdash A."/>
            <person name="Owen C."/>
            <person name="Martin L.B.B."/>
            <person name="Misra R.C."/>
            <person name="Kikuchi S."/>
            <person name="Rejzek M."/>
            <person name="Martin A.C."/>
            <person name="Harkess A."/>
            <person name="Leebens-Mack J."/>
            <person name="Louveau T."/>
            <person name="Stephenson M.J."/>
            <person name="Osbourn A."/>
        </authorList>
    </citation>
    <scope>NUCLEOTIDE SEQUENCE</scope>
    <source>
        <strain evidence="1">S10</strain>
    </source>
</reference>
<dbReference type="Proteomes" id="UP001163823">
    <property type="component" value="Chromosome 8"/>
</dbReference>
<evidence type="ECO:0000313" key="2">
    <source>
        <dbReference type="Proteomes" id="UP001163823"/>
    </source>
</evidence>
<evidence type="ECO:0000313" key="1">
    <source>
        <dbReference type="EMBL" id="KAJ7960806.1"/>
    </source>
</evidence>
<dbReference type="AlphaFoldDB" id="A0AAD7PM23"/>
<name>A0AAD7PM23_QUISA</name>
<gene>
    <name evidence="1" type="ORF">O6P43_021199</name>
</gene>
<organism evidence="1 2">
    <name type="scientific">Quillaja saponaria</name>
    <name type="common">Soap bark tree</name>
    <dbReference type="NCBI Taxonomy" id="32244"/>
    <lineage>
        <taxon>Eukaryota</taxon>
        <taxon>Viridiplantae</taxon>
        <taxon>Streptophyta</taxon>
        <taxon>Embryophyta</taxon>
        <taxon>Tracheophyta</taxon>
        <taxon>Spermatophyta</taxon>
        <taxon>Magnoliopsida</taxon>
        <taxon>eudicotyledons</taxon>
        <taxon>Gunneridae</taxon>
        <taxon>Pentapetalae</taxon>
        <taxon>rosids</taxon>
        <taxon>fabids</taxon>
        <taxon>Fabales</taxon>
        <taxon>Quillajaceae</taxon>
        <taxon>Quillaja</taxon>
    </lineage>
</organism>
<comment type="caution">
    <text evidence="1">The sequence shown here is derived from an EMBL/GenBank/DDBJ whole genome shotgun (WGS) entry which is preliminary data.</text>
</comment>